<keyword evidence="7" id="KW-0228">DNA excision</keyword>
<dbReference type="InterPro" id="IPR017871">
    <property type="entry name" value="ABC_transporter-like_CS"/>
</dbReference>
<evidence type="ECO:0000256" key="12">
    <source>
        <dbReference type="ARBA" id="ARBA00023125"/>
    </source>
</evidence>
<dbReference type="GO" id="GO:0005737">
    <property type="term" value="C:cytoplasm"/>
    <property type="evidence" value="ECO:0007669"/>
    <property type="project" value="UniProtKB-SubCell"/>
</dbReference>
<dbReference type="Pfam" id="PF17755">
    <property type="entry name" value="UvrA_DNA-bind"/>
    <property type="match status" value="1"/>
</dbReference>
<dbReference type="Pfam" id="PF17760">
    <property type="entry name" value="UvrA_inter"/>
    <property type="match status" value="2"/>
</dbReference>
<dbReference type="InterPro" id="IPR041102">
    <property type="entry name" value="UvrA_inter"/>
</dbReference>
<feature type="domain" description="ABC transporter" evidence="17">
    <location>
        <begin position="589"/>
        <end position="920"/>
    </location>
</feature>
<evidence type="ECO:0000256" key="6">
    <source>
        <dbReference type="ARBA" id="ARBA00022763"/>
    </source>
</evidence>
<keyword evidence="8" id="KW-0863">Zinc-finger</keyword>
<sequence>MIRVRGARQNNLQGLDVDLPLGQLIVVTGPSGSGKSSFAFDTLYAEGQRRYVETFSPYTRQFLDRMDKPQADLIEGIPPAIAIEQANSVKTTRSTVGTITEINDYLKLFFPRAAHAFCPECQREIRTETPTSILEQIYSTMAGQQVLVTFGIPVPPGTKPADFFDFLRQQGYLRVWLYGKVVRTDEAPGMPRLPAVVPVIQDRIAVTEENRSRLSEAIEASLRLGAGKIDVHPVEGGNTLPYSSGWHCAHCDITIRPPSPGLFTFNNPLGACPDCRGFGRVIGIDWTRVMPDKSLSIAAGVVRPFQSGQSKECQRDLMRAAAKRDVDVHIAFDELPEADQKWVLEGDGGNPEESWQHGGWYGVQGFFNWLESKTYKMHIRVLLSRYRSYQPCPTCKGGRFQPETLNYRLEPAHRTLPEIASTPVRDLRKIMAEVNLPTGDPSSLLLRDQIASRLNYLDSVGLGYLTLDRPTRTLSGGEIERVNLTTCLGASLVNTLFVMDEPSVGLHPRDTSRLVEIMHALRDKGNTLVVVEHEEAIIRAADHLVDIGPGRGSTGGKLMYSGPLTKLQGQESLTGDYLSGKKTIPIPAKRRKSVKSLRMKGIRHHNLQGLDVDIPLGVFCAITGVSGSGKSSLIHDVLYRNLVAETPDETDGPGYVRSLKGDEDLGDIVMVDQSPLARSPRSTPAVYLGVYDGVRELFGTLPESLGAGLSPSSFSFNSGNGRCERCAGLGFEKVEMQFLSDLFLRCPECEGKRFQPHVLKVEYKGKSIHDVLEMTVRDAIGFFAGHARIVQPLQLLADVGLDYLRLGQPVNALSGGESQRLKLASHLAERRETGALLIFDEPTTGLHFDDVAQLLRVFQRLVDEGDSVIVIEHNLEVIKSADWVVDLGPEAGDQGGKLVAAGTPEDVAKCADSHTGRFLAQLLNSKKGQKVPVARATTPKKALDVIRVQGAREHNLKNITVEIPREKIVVVTGLSGSGKSTLAFDILFAEGQRRFLDSMSAYARQFVEQMEKPDVDSIEGLPPSVAIEQRVTRGGGKSTVATVTEIYHFLRLLFAKLGTQHCPDCHVPVEKQTLSAIVTTVQGFAKKGKTLVFAPLIKARKGFHSKIALWAERQGIDTLLVDGKLVRVTNFNKLERFKEHTIDALVGELDSSNASEIPAIVRRAIELGKGSARVRDSKGEYHILSSEMNCPSCARAFEPLDPRLFSFNSPHGWCTHCRGFGVVWESFSKKEFDSELEAELAEERSHENLEETEARPCPICQGTRLNEVARAVHLQGHTIEGITGSSATDALELVGKFKFRGSAEQISHDILAEISQRLKFLSQVGLDYLTLDRAANTLSGGESQRIRLAAQLGSNLRGVLYVLDEPTIGLHARDNSRLLDALEALAGNGNSLVIVEHDEETMRRADHIIDLGPRAGSRGGEIVAAGPLKTILADKKSLTGQTLREPMRHPSRGERRALDVAPGWVELRGGNLHNLKDVSVKFPLNRLSVVSGISGSGKSTLVRGIVLPAVKDALSRSSRRKLPLDQPWGSITGCNELGAVLEVDQSPIGKSSRSTPATYIKVFDEIRSLYANLPASRMRGYSASRFSFNTEGGRCEACQGQGVIKLEMNFLPAAYMPCQECLGKRYNSATLEIEYNGKSIGDVMEMTVEQAAEFFGSHPKIRRALSLLNETGLGYLKLGQPSPTLSGGEAQRIKLVTQLTRRATSTAEEIKTTRRGKSTLYILEEPTIGLHAHDVSQLIQVLHRLVDEGGTVIVIEHHLDVIAEADYVVDVGPEAGAKGGKVIASGTPEEVSFSKESRTAPFIKEALVQGGDKPAPVKKTKKKAVAI</sequence>
<keyword evidence="13" id="KW-0234">DNA repair</keyword>
<dbReference type="PROSITE" id="PS00211">
    <property type="entry name" value="ABC_TRANSPORTER_1"/>
    <property type="match status" value="2"/>
</dbReference>
<evidence type="ECO:0000256" key="5">
    <source>
        <dbReference type="ARBA" id="ARBA00022741"/>
    </source>
</evidence>
<evidence type="ECO:0000256" key="16">
    <source>
        <dbReference type="ARBA" id="ARBA00042156"/>
    </source>
</evidence>
<dbReference type="PANTHER" id="PTHR43152:SF3">
    <property type="entry name" value="UVRABC SYSTEM PROTEIN A"/>
    <property type="match status" value="1"/>
</dbReference>
<dbReference type="GO" id="GO:0004518">
    <property type="term" value="F:nuclease activity"/>
    <property type="evidence" value="ECO:0007669"/>
    <property type="project" value="UniProtKB-KW"/>
</dbReference>
<name>A0A146GDZ2_TERSA</name>
<evidence type="ECO:0000256" key="11">
    <source>
        <dbReference type="ARBA" id="ARBA00022881"/>
    </source>
</evidence>
<dbReference type="GO" id="GO:0016887">
    <property type="term" value="F:ATP hydrolysis activity"/>
    <property type="evidence" value="ECO:0007669"/>
    <property type="project" value="InterPro"/>
</dbReference>
<evidence type="ECO:0000256" key="10">
    <source>
        <dbReference type="ARBA" id="ARBA00022840"/>
    </source>
</evidence>
<dbReference type="Gene3D" id="3.30.1490.20">
    <property type="entry name" value="ATP-grasp fold, A domain"/>
    <property type="match status" value="1"/>
</dbReference>
<dbReference type="EMBL" id="BDCO01000003">
    <property type="protein sequence ID" value="GAT35551.1"/>
    <property type="molecule type" value="Genomic_DNA"/>
</dbReference>
<dbReference type="InterPro" id="IPR004602">
    <property type="entry name" value="UvrA"/>
</dbReference>
<keyword evidence="11" id="KW-0267">Excision nuclease</keyword>
<keyword evidence="9" id="KW-0862">Zinc</keyword>
<comment type="similarity">
    <text evidence="14">Belongs to the ABC transporter superfamily. UvrA family.</text>
</comment>
<dbReference type="GO" id="GO:0003677">
    <property type="term" value="F:DNA binding"/>
    <property type="evidence" value="ECO:0007669"/>
    <property type="project" value="UniProtKB-KW"/>
</dbReference>
<dbReference type="SMART" id="SM00382">
    <property type="entry name" value="AAA"/>
    <property type="match status" value="3"/>
</dbReference>
<evidence type="ECO:0000259" key="17">
    <source>
        <dbReference type="PROSITE" id="PS50893"/>
    </source>
</evidence>
<keyword evidence="3" id="KW-0479">Metal-binding</keyword>
<organism evidence="18 19">
    <name type="scientific">Terrimicrobium sacchariphilum</name>
    <dbReference type="NCBI Taxonomy" id="690879"/>
    <lineage>
        <taxon>Bacteria</taxon>
        <taxon>Pseudomonadati</taxon>
        <taxon>Verrucomicrobiota</taxon>
        <taxon>Terrimicrobiia</taxon>
        <taxon>Terrimicrobiales</taxon>
        <taxon>Terrimicrobiaceae</taxon>
        <taxon>Terrimicrobium</taxon>
    </lineage>
</organism>
<dbReference type="InterPro" id="IPR027417">
    <property type="entry name" value="P-loop_NTPase"/>
</dbReference>
<evidence type="ECO:0000256" key="3">
    <source>
        <dbReference type="ARBA" id="ARBA00022723"/>
    </source>
</evidence>
<dbReference type="PROSITE" id="PS50893">
    <property type="entry name" value="ABC_TRANSPORTER_2"/>
    <property type="match status" value="2"/>
</dbReference>
<dbReference type="NCBIfam" id="TIGR00630">
    <property type="entry name" value="uvra"/>
    <property type="match status" value="1"/>
</dbReference>
<dbReference type="InterPro" id="IPR003439">
    <property type="entry name" value="ABC_transporter-like_ATP-bd"/>
</dbReference>
<dbReference type="InParanoid" id="A0A146GDZ2"/>
<accession>A0A146GDZ2</accession>
<dbReference type="InterPro" id="IPR041552">
    <property type="entry name" value="UvrA_DNA-bd"/>
</dbReference>
<dbReference type="GO" id="GO:0005524">
    <property type="term" value="F:ATP binding"/>
    <property type="evidence" value="ECO:0007669"/>
    <property type="project" value="UniProtKB-KW"/>
</dbReference>
<comment type="caution">
    <text evidence="18">The sequence shown here is derived from an EMBL/GenBank/DDBJ whole genome shotgun (WGS) entry which is preliminary data.</text>
</comment>
<evidence type="ECO:0000256" key="2">
    <source>
        <dbReference type="ARBA" id="ARBA00022490"/>
    </source>
</evidence>
<keyword evidence="6" id="KW-0227">DNA damage</keyword>
<dbReference type="InterPro" id="IPR013815">
    <property type="entry name" value="ATP_grasp_subdomain_1"/>
</dbReference>
<dbReference type="Proteomes" id="UP000076023">
    <property type="component" value="Unassembled WGS sequence"/>
</dbReference>
<protein>
    <recommendedName>
        <fullName evidence="15">UvrABC system protein A</fullName>
    </recommendedName>
    <alternativeName>
        <fullName evidence="16">Excinuclease ABC subunit A</fullName>
    </alternativeName>
</protein>
<evidence type="ECO:0000256" key="14">
    <source>
        <dbReference type="ARBA" id="ARBA00038000"/>
    </source>
</evidence>
<keyword evidence="5" id="KW-0547">Nucleotide-binding</keyword>
<keyword evidence="19" id="KW-1185">Reference proteome</keyword>
<evidence type="ECO:0000256" key="13">
    <source>
        <dbReference type="ARBA" id="ARBA00023204"/>
    </source>
</evidence>
<dbReference type="PANTHER" id="PTHR43152">
    <property type="entry name" value="UVRABC SYSTEM PROTEIN A"/>
    <property type="match status" value="1"/>
</dbReference>
<evidence type="ECO:0000256" key="9">
    <source>
        <dbReference type="ARBA" id="ARBA00022833"/>
    </source>
</evidence>
<reference evidence="19" key="1">
    <citation type="journal article" date="2017" name="Genome Announc.">
        <title>Draft Genome Sequence of Terrimicrobium sacchariphilum NM-5T, a Facultative Anaerobic Soil Bacterium of the Class Spartobacteria.</title>
        <authorList>
            <person name="Qiu Y.L."/>
            <person name="Tourlousse D.M."/>
            <person name="Matsuura N."/>
            <person name="Ohashi A."/>
            <person name="Sekiguchi Y."/>
        </authorList>
    </citation>
    <scope>NUCLEOTIDE SEQUENCE [LARGE SCALE GENOMIC DNA]</scope>
    <source>
        <strain evidence="19">NM-5</strain>
    </source>
</reference>
<keyword evidence="12" id="KW-0238">DNA-binding</keyword>
<evidence type="ECO:0000256" key="1">
    <source>
        <dbReference type="ARBA" id="ARBA00004496"/>
    </source>
</evidence>
<feature type="domain" description="ABC transporter" evidence="17">
    <location>
        <begin position="940"/>
        <end position="1438"/>
    </location>
</feature>
<evidence type="ECO:0000256" key="4">
    <source>
        <dbReference type="ARBA" id="ARBA00022737"/>
    </source>
</evidence>
<dbReference type="GO" id="GO:0008270">
    <property type="term" value="F:zinc ion binding"/>
    <property type="evidence" value="ECO:0007669"/>
    <property type="project" value="UniProtKB-KW"/>
</dbReference>
<dbReference type="SUPFAM" id="SSF52540">
    <property type="entry name" value="P-loop containing nucleoside triphosphate hydrolases"/>
    <property type="match status" value="4"/>
</dbReference>
<dbReference type="GO" id="GO:0009380">
    <property type="term" value="C:excinuclease repair complex"/>
    <property type="evidence" value="ECO:0007669"/>
    <property type="project" value="InterPro"/>
</dbReference>
<gene>
    <name evidence="18" type="ORF">TSACC_3622</name>
</gene>
<dbReference type="Gene3D" id="3.40.50.300">
    <property type="entry name" value="P-loop containing nucleotide triphosphate hydrolases"/>
    <property type="match status" value="5"/>
</dbReference>
<dbReference type="Gene3D" id="1.10.8.280">
    <property type="entry name" value="ABC transporter ATPase domain-like"/>
    <property type="match status" value="1"/>
</dbReference>
<evidence type="ECO:0000256" key="7">
    <source>
        <dbReference type="ARBA" id="ARBA00022769"/>
    </source>
</evidence>
<dbReference type="STRING" id="690879.TSACC_3622"/>
<dbReference type="Gene3D" id="1.20.1580.10">
    <property type="entry name" value="ABC transporter ATPase like domain"/>
    <property type="match status" value="3"/>
</dbReference>
<proteinExistence type="inferred from homology"/>
<evidence type="ECO:0000313" key="18">
    <source>
        <dbReference type="EMBL" id="GAT35551.1"/>
    </source>
</evidence>
<evidence type="ECO:0000313" key="19">
    <source>
        <dbReference type="Proteomes" id="UP000076023"/>
    </source>
</evidence>
<dbReference type="GO" id="GO:0006289">
    <property type="term" value="P:nucleotide-excision repair"/>
    <property type="evidence" value="ECO:0007669"/>
    <property type="project" value="InterPro"/>
</dbReference>
<keyword evidence="10" id="KW-0067">ATP-binding</keyword>
<keyword evidence="2" id="KW-0963">Cytoplasm</keyword>
<keyword evidence="4" id="KW-0677">Repeat</keyword>
<evidence type="ECO:0000256" key="15">
    <source>
        <dbReference type="ARBA" id="ARBA00039316"/>
    </source>
</evidence>
<dbReference type="InterPro" id="IPR003593">
    <property type="entry name" value="AAA+_ATPase"/>
</dbReference>
<comment type="subcellular location">
    <subcellularLocation>
        <location evidence="1">Cytoplasm</location>
    </subcellularLocation>
</comment>
<evidence type="ECO:0000256" key="8">
    <source>
        <dbReference type="ARBA" id="ARBA00022771"/>
    </source>
</evidence>